<dbReference type="SMART" id="SM00450">
    <property type="entry name" value="RHOD"/>
    <property type="match status" value="1"/>
</dbReference>
<dbReference type="InterPro" id="IPR050229">
    <property type="entry name" value="GlpE_sulfurtransferase"/>
</dbReference>
<gene>
    <name evidence="2" type="ORF">AVDCRST_MAG46-2764</name>
</gene>
<dbReference type="EMBL" id="CADCUD010000187">
    <property type="protein sequence ID" value="CAA9353407.1"/>
    <property type="molecule type" value="Genomic_DNA"/>
</dbReference>
<feature type="domain" description="Rhodanese" evidence="1">
    <location>
        <begin position="19"/>
        <end position="106"/>
    </location>
</feature>
<proteinExistence type="predicted"/>
<evidence type="ECO:0000313" key="2">
    <source>
        <dbReference type="EMBL" id="CAA9353407.1"/>
    </source>
</evidence>
<keyword evidence="2" id="KW-0808">Transferase</keyword>
<organism evidence="2">
    <name type="scientific">uncultured Nocardioidaceae bacterium</name>
    <dbReference type="NCBI Taxonomy" id="253824"/>
    <lineage>
        <taxon>Bacteria</taxon>
        <taxon>Bacillati</taxon>
        <taxon>Actinomycetota</taxon>
        <taxon>Actinomycetes</taxon>
        <taxon>Propionibacteriales</taxon>
        <taxon>Nocardioidaceae</taxon>
        <taxon>environmental samples</taxon>
    </lineage>
</organism>
<dbReference type="AlphaFoldDB" id="A0A6J4M9J0"/>
<dbReference type="Pfam" id="PF00581">
    <property type="entry name" value="Rhodanese"/>
    <property type="match status" value="1"/>
</dbReference>
<dbReference type="InterPro" id="IPR001763">
    <property type="entry name" value="Rhodanese-like_dom"/>
</dbReference>
<accession>A0A6J4M9J0</accession>
<dbReference type="InterPro" id="IPR036873">
    <property type="entry name" value="Rhodanese-like_dom_sf"/>
</dbReference>
<dbReference type="SUPFAM" id="SSF52821">
    <property type="entry name" value="Rhodanese/Cell cycle control phosphatase"/>
    <property type="match status" value="1"/>
</dbReference>
<dbReference type="PANTHER" id="PTHR43031">
    <property type="entry name" value="FAD-DEPENDENT OXIDOREDUCTASE"/>
    <property type="match status" value="1"/>
</dbReference>
<dbReference type="CDD" id="cd00158">
    <property type="entry name" value="RHOD"/>
    <property type="match status" value="1"/>
</dbReference>
<name>A0A6J4M9J0_9ACTN</name>
<sequence>MISPQRVPTVTADQVPVPVPEQLVILDVREDDEWQAGHIEGTVHIPLSELPARAGEVSDAAQVLCVCKAGTRSARATMLLRQSGVEAVNLGDGMHGWAAAGHPMVTETGQAAKVI</sequence>
<reference evidence="2" key="1">
    <citation type="submission" date="2020-02" db="EMBL/GenBank/DDBJ databases">
        <authorList>
            <person name="Meier V. D."/>
        </authorList>
    </citation>
    <scope>NUCLEOTIDE SEQUENCE</scope>
    <source>
        <strain evidence="2">AVDCRST_MAG46</strain>
    </source>
</reference>
<dbReference type="PANTHER" id="PTHR43031:SF1">
    <property type="entry name" value="PYRIDINE NUCLEOTIDE-DISULPHIDE OXIDOREDUCTASE"/>
    <property type="match status" value="1"/>
</dbReference>
<protein>
    <submittedName>
        <fullName evidence="2">Rhodanese-related sulfurtransferase</fullName>
    </submittedName>
</protein>
<dbReference type="GO" id="GO:0016740">
    <property type="term" value="F:transferase activity"/>
    <property type="evidence" value="ECO:0007669"/>
    <property type="project" value="UniProtKB-KW"/>
</dbReference>
<evidence type="ECO:0000259" key="1">
    <source>
        <dbReference type="PROSITE" id="PS50206"/>
    </source>
</evidence>
<dbReference type="PROSITE" id="PS50206">
    <property type="entry name" value="RHODANESE_3"/>
    <property type="match status" value="1"/>
</dbReference>
<dbReference type="Gene3D" id="3.40.250.10">
    <property type="entry name" value="Rhodanese-like domain"/>
    <property type="match status" value="1"/>
</dbReference>